<protein>
    <submittedName>
        <fullName evidence="1">Uncharacterized protein</fullName>
    </submittedName>
</protein>
<dbReference type="EMBL" id="GEDC01016264">
    <property type="protein sequence ID" value="JAS21034.1"/>
    <property type="molecule type" value="Transcribed_RNA"/>
</dbReference>
<name>A0A1B6D5S1_9HEMI</name>
<accession>A0A1B6D5S1</accession>
<organism evidence="1">
    <name type="scientific">Clastoptera arizonana</name>
    <name type="common">Arizona spittle bug</name>
    <dbReference type="NCBI Taxonomy" id="38151"/>
    <lineage>
        <taxon>Eukaryota</taxon>
        <taxon>Metazoa</taxon>
        <taxon>Ecdysozoa</taxon>
        <taxon>Arthropoda</taxon>
        <taxon>Hexapoda</taxon>
        <taxon>Insecta</taxon>
        <taxon>Pterygota</taxon>
        <taxon>Neoptera</taxon>
        <taxon>Paraneoptera</taxon>
        <taxon>Hemiptera</taxon>
        <taxon>Auchenorrhyncha</taxon>
        <taxon>Cercopoidea</taxon>
        <taxon>Clastopteridae</taxon>
        <taxon>Clastoptera</taxon>
    </lineage>
</organism>
<proteinExistence type="predicted"/>
<evidence type="ECO:0000313" key="1">
    <source>
        <dbReference type="EMBL" id="JAS21034.1"/>
    </source>
</evidence>
<reference evidence="1" key="1">
    <citation type="submission" date="2015-12" db="EMBL/GenBank/DDBJ databases">
        <title>De novo transcriptome assembly of four potential Pierce s Disease insect vectors from Arizona vineyards.</title>
        <authorList>
            <person name="Tassone E.E."/>
        </authorList>
    </citation>
    <scope>NUCLEOTIDE SEQUENCE</scope>
</reference>
<dbReference type="AlphaFoldDB" id="A0A1B6D5S1"/>
<gene>
    <name evidence="1" type="ORF">g.26740</name>
</gene>
<sequence>MEEVSQSNNLCNENQSYNDISVYNQIQNAVLIMEEECLQLKVEEEDQQKHLIELKEKVETQKQNRIKIQMTAEDYRIKIKTEALYRNTYFNKYLLFFKYLK</sequence>